<dbReference type="Pfam" id="PF26034">
    <property type="entry name" value="PHAT_SMAUG"/>
    <property type="match status" value="1"/>
</dbReference>
<dbReference type="AlphaFoldDB" id="A0A1I8PRT1"/>
<feature type="region of interest" description="Disordered" evidence="2">
    <location>
        <begin position="789"/>
        <end position="833"/>
    </location>
</feature>
<feature type="region of interest" description="Disordered" evidence="2">
    <location>
        <begin position="882"/>
        <end position="966"/>
    </location>
</feature>
<feature type="compositionally biased region" description="Low complexity" evidence="2">
    <location>
        <begin position="361"/>
        <end position="372"/>
    </location>
</feature>
<feature type="compositionally biased region" description="Polar residues" evidence="2">
    <location>
        <begin position="373"/>
        <end position="386"/>
    </location>
</feature>
<feature type="compositionally biased region" description="Polar residues" evidence="2">
    <location>
        <begin position="310"/>
        <end position="322"/>
    </location>
</feature>
<feature type="domain" description="CCHC-type" evidence="3">
    <location>
        <begin position="846"/>
        <end position="861"/>
    </location>
</feature>
<evidence type="ECO:0000259" key="3">
    <source>
        <dbReference type="PROSITE" id="PS50158"/>
    </source>
</evidence>
<keyword evidence="1" id="KW-0479">Metal-binding</keyword>
<keyword evidence="1" id="KW-0863">Zinc-finger</keyword>
<evidence type="ECO:0000256" key="2">
    <source>
        <dbReference type="SAM" id="MobiDB-lite"/>
    </source>
</evidence>
<dbReference type="KEGG" id="scac:106084727"/>
<dbReference type="OrthoDB" id="6361509at2759"/>
<dbReference type="Proteomes" id="UP000095300">
    <property type="component" value="Unassembled WGS sequence"/>
</dbReference>
<name>A0A1I8PRT1_STOCA</name>
<evidence type="ECO:0000256" key="1">
    <source>
        <dbReference type="PROSITE-ProRule" id="PRU00047"/>
    </source>
</evidence>
<dbReference type="Pfam" id="PF25479">
    <property type="entry name" value="Vts1"/>
    <property type="match status" value="1"/>
</dbReference>
<dbReference type="VEuPathDB" id="VectorBase:SCAU010483"/>
<dbReference type="Gene3D" id="4.10.60.10">
    <property type="entry name" value="Zinc finger, CCHC-type"/>
    <property type="match status" value="1"/>
</dbReference>
<dbReference type="InterPro" id="IPR001878">
    <property type="entry name" value="Znf_CCHC"/>
</dbReference>
<dbReference type="InterPro" id="IPR057327">
    <property type="entry name" value="Vts1_dom"/>
</dbReference>
<dbReference type="EnsemblMetazoa" id="SCAU010483-RA">
    <property type="protein sequence ID" value="SCAU010483-PA"/>
    <property type="gene ID" value="SCAU010483"/>
</dbReference>
<gene>
    <name evidence="4" type="primary">106084727</name>
</gene>
<reference evidence="5" key="1">
    <citation type="submission" date="2015-05" db="EMBL/GenBank/DDBJ databases">
        <authorList>
            <person name="Wilson R.K."/>
            <person name="Warren W.C."/>
            <person name="Olafson P."/>
        </authorList>
    </citation>
    <scope>NUCLEOTIDE SEQUENCE [LARGE SCALE GENOMIC DNA]</scope>
    <source>
        <strain evidence="5">USDA</strain>
    </source>
</reference>
<feature type="region of interest" description="Disordered" evidence="2">
    <location>
        <begin position="492"/>
        <end position="573"/>
    </location>
</feature>
<organism evidence="4 5">
    <name type="scientific">Stomoxys calcitrans</name>
    <name type="common">Stable fly</name>
    <name type="synonym">Conops calcitrans</name>
    <dbReference type="NCBI Taxonomy" id="35570"/>
    <lineage>
        <taxon>Eukaryota</taxon>
        <taxon>Metazoa</taxon>
        <taxon>Ecdysozoa</taxon>
        <taxon>Arthropoda</taxon>
        <taxon>Hexapoda</taxon>
        <taxon>Insecta</taxon>
        <taxon>Pterygota</taxon>
        <taxon>Neoptera</taxon>
        <taxon>Endopterygota</taxon>
        <taxon>Diptera</taxon>
        <taxon>Brachycera</taxon>
        <taxon>Muscomorpha</taxon>
        <taxon>Muscoidea</taxon>
        <taxon>Muscidae</taxon>
        <taxon>Stomoxys</taxon>
    </lineage>
</organism>
<feature type="compositionally biased region" description="Low complexity" evidence="2">
    <location>
        <begin position="326"/>
        <end position="353"/>
    </location>
</feature>
<dbReference type="EnsemblMetazoa" id="SCAU010483-RB">
    <property type="protein sequence ID" value="SCAU010483-PB"/>
    <property type="gene ID" value="SCAU010483"/>
</dbReference>
<dbReference type="PROSITE" id="PS50158">
    <property type="entry name" value="ZF_CCHC"/>
    <property type="match status" value="1"/>
</dbReference>
<dbReference type="PANTHER" id="PTHR16195">
    <property type="entry name" value="ZINC FINGER CCHC DOMAIN CONTAINING PROTEIN"/>
    <property type="match status" value="1"/>
</dbReference>
<feature type="compositionally biased region" description="Low complexity" evidence="2">
    <location>
        <begin position="177"/>
        <end position="186"/>
    </location>
</feature>
<evidence type="ECO:0000313" key="5">
    <source>
        <dbReference type="Proteomes" id="UP000095300"/>
    </source>
</evidence>
<feature type="compositionally biased region" description="Pro residues" evidence="2">
    <location>
        <begin position="794"/>
        <end position="805"/>
    </location>
</feature>
<dbReference type="InterPro" id="IPR058599">
    <property type="entry name" value="PHAT_Smg/ZCCHC2-like"/>
</dbReference>
<feature type="region of interest" description="Disordered" evidence="2">
    <location>
        <begin position="310"/>
        <end position="405"/>
    </location>
</feature>
<dbReference type="GO" id="GO:0008270">
    <property type="term" value="F:zinc ion binding"/>
    <property type="evidence" value="ECO:0007669"/>
    <property type="project" value="UniProtKB-KW"/>
</dbReference>
<feature type="compositionally biased region" description="Pro residues" evidence="2">
    <location>
        <begin position="166"/>
        <end position="176"/>
    </location>
</feature>
<keyword evidence="5" id="KW-1185">Reference proteome</keyword>
<reference evidence="4" key="2">
    <citation type="submission" date="2020-05" db="UniProtKB">
        <authorList>
            <consortium name="EnsemblMetazoa"/>
        </authorList>
    </citation>
    <scope>IDENTIFICATION</scope>
    <source>
        <strain evidence="4">USDA</strain>
    </source>
</reference>
<feature type="compositionally biased region" description="Polar residues" evidence="2">
    <location>
        <begin position="533"/>
        <end position="546"/>
    </location>
</feature>
<proteinExistence type="predicted"/>
<dbReference type="GO" id="GO:0003676">
    <property type="term" value="F:nucleic acid binding"/>
    <property type="evidence" value="ECO:0007669"/>
    <property type="project" value="InterPro"/>
</dbReference>
<evidence type="ECO:0000313" key="4">
    <source>
        <dbReference type="EnsemblMetazoa" id="SCAU010483-PB"/>
    </source>
</evidence>
<feature type="compositionally biased region" description="Gly residues" evidence="2">
    <location>
        <begin position="591"/>
        <end position="600"/>
    </location>
</feature>
<feature type="compositionally biased region" description="Low complexity" evidence="2">
    <location>
        <begin position="552"/>
        <end position="561"/>
    </location>
</feature>
<dbReference type="PANTHER" id="PTHR16195:SF16">
    <property type="entry name" value="ZINC FINGER CCHC DOMAIN-CONTAINING PROTEIN 14"/>
    <property type="match status" value="1"/>
</dbReference>
<feature type="compositionally biased region" description="Low complexity" evidence="2">
    <location>
        <begin position="509"/>
        <end position="528"/>
    </location>
</feature>
<keyword evidence="1" id="KW-0862">Zinc</keyword>
<dbReference type="STRING" id="35570.A0A1I8PRT1"/>
<feature type="compositionally biased region" description="Low complexity" evidence="2">
    <location>
        <begin position="806"/>
        <end position="818"/>
    </location>
</feature>
<protein>
    <recommendedName>
        <fullName evidence="3">CCHC-type domain-containing protein</fullName>
    </recommendedName>
</protein>
<dbReference type="InterPro" id="IPR042344">
    <property type="entry name" value="ZCCHC14"/>
</dbReference>
<feature type="region of interest" description="Disordered" evidence="2">
    <location>
        <begin position="165"/>
        <end position="186"/>
    </location>
</feature>
<sequence>MVITKNDVIIWFKALESYKRIDTMCTLLNMCLPFELRFLGTCLEELGRRDSQELRGMELRANNPQDLATDMIACQKGEPTDMKVRRKMALYLALIRACNRTNVTEIFRTLESWGELDFSTMTDIDTLKELLLVYTMAANHPVFEFDQHLKFMGIFEKIKENKLVADPPPSQTPPPAQTLHTQTSHQSTIENQALPMTPQHQQMHQHSTPPQQEIMQQHALQAALHAIHGQHHQLLAQTPMQMLPQGLPMSYTQMAKLIPSADGTSLQHQITTVEGIPHMISPNIIPDTSNTAAAIFTHPNAASWAMRQYHQQPPQTTGTQNLVDHPPQASSPMLSQQSSPSSSRATSPNRTSSCDSVGIMQNQHQPSQNPSQARNISQRLGGTSLKNIRRPSSETTPPPQMTQMGSEMIMPSNMKQEGVISKEGTVNHLQTLIRNGFPRDRLSGNHQRVKANTYIPPHQQQQQSPVNQHYQGNFGVNPGLTYAMQNMAMSDMSSSGHHSMDGNIMSMNSNKSTGSDSGSSMGSSGEISPPETPTSMMNNATTNTVMRVSGESQQTQQQQPTQKHHQPSQLSYNKQLSLQRLNGRSEKMSSSGGGGGGGSGNNVMNASAILYAQSQQQQQTQQSVANQQAIYAEMLPGQGASNAVTSNVLQTALTNNNPGGNPASNVVSSNNNMVGNNTVLISSPSAGAGTPTLGNVLSSNSVILSSHQQQYNATFPYHAHLASRPPIMTHSPGMPPPPHSTFRVPNFQLPPNGGELMYQPYHPNISIFSGAAHPLRTTNSAAAVVNTQSVTQQPPTPQQVAPPPQQQAQQPPQLQQLQQPPPPQASVLPSPYSSLNVSLSTKPLSCYNCGSQTHIGRECQEASMDDVTRNAIYKLDYSQAATGAGAGTPSAAAASTPPAQSQQSQQQQQSVSNSASESSISSATQHKSHDSSSSNVNVNSLSSSVASSASVSSATLAAATATAGAK</sequence>
<feature type="region of interest" description="Disordered" evidence="2">
    <location>
        <begin position="582"/>
        <end position="601"/>
    </location>
</feature>
<accession>A0A1I8PRT1</accession>